<reference evidence="2" key="1">
    <citation type="submission" date="2020-02" db="EMBL/GenBank/DDBJ databases">
        <authorList>
            <person name="Meier V. D."/>
        </authorList>
    </citation>
    <scope>NUCLEOTIDE SEQUENCE</scope>
    <source>
        <strain evidence="2">AVDCRST_MAG17</strain>
    </source>
</reference>
<proteinExistence type="predicted"/>
<accession>A0A6J4SD42</accession>
<dbReference type="EMBL" id="CADCVV010000074">
    <property type="protein sequence ID" value="CAA9495172.1"/>
    <property type="molecule type" value="Genomic_DNA"/>
</dbReference>
<dbReference type="InterPro" id="IPR001173">
    <property type="entry name" value="Glyco_trans_2-like"/>
</dbReference>
<dbReference type="Pfam" id="PF13469">
    <property type="entry name" value="Sulfotransfer_3"/>
    <property type="match status" value="1"/>
</dbReference>
<dbReference type="PANTHER" id="PTHR43685:SF2">
    <property type="entry name" value="GLYCOSYLTRANSFERASE 2-LIKE DOMAIN-CONTAINING PROTEIN"/>
    <property type="match status" value="1"/>
</dbReference>
<dbReference type="Pfam" id="PF00535">
    <property type="entry name" value="Glycos_transf_2"/>
    <property type="match status" value="1"/>
</dbReference>
<sequence>MGGWPAVSAASGATSSPVLRLSPVSAVPERLAVGRGTALFLDGLCSHADGPVSDLRVMVDGIEHPVMATGMPPPGAYEGTDYWWAVVPIAAVERPQLARLRLRARTTGGEEAFGELGVVELAPTLEIADAAPGPRARTKTGDEPERPLIAVCMATYEPPIDLFRRQVDSIRAQTYDNWVCVISDDDTSPDRLAEMRAVIGDDDRFSISPGERRLGFYGNFERALALAPAEASYVALCDQDDRWYPDKLETLEVDLRNGAKLAYSDMRIVDTGGRVAFDTYWSYRRNNHTNFGSLLLANTITGAASLFTREVLEHALPFPPRYGAAYHDHWIALVAMALGKVAYVDRPLYDYVQHGGAVLGHARANGLGWRVPPPPGGRAGTRGIRAWVERMAPLRIPRGMRDFYFLHYCGTVITASVVDMRCGELMTAAKRRTVRRFLDPERAMAWLILRAPRRLTGKTETLRREQALLGGLAWRRYAELRKHGQAFGRRRAERGRASAAPAPAIASVPSLTSSASATNGGPPGTDSAPWLVPILVDYFTRDGSTLLMRLLASSPQVAVEDQYPYERKYFGYLWRWSRMLERGVWPEEGWSPSALASISQERHQSLLGPPPWHPRLLMESSVGEESMSSRCFELAWSEFSRRAASATANGSGGATGVRYYAEKHLDTWLLDRGELPPFELLVLLRDPRDTYVSINAFNRMRGSDGFGRNRARSDREHLDHLIARQRERLRWVAQLLQGDERSVVRYDELVLDTEAVARGIERRLGIELDVEATLGDAHMRKAHVSASSPESSVGRWRRELDAETAEQFRRELGDELEAVGFEV</sequence>
<dbReference type="SUPFAM" id="SSF53448">
    <property type="entry name" value="Nucleotide-diphospho-sugar transferases"/>
    <property type="match status" value="1"/>
</dbReference>
<protein>
    <recommendedName>
        <fullName evidence="1">Glycosyltransferase 2-like domain-containing protein</fullName>
    </recommendedName>
</protein>
<dbReference type="PANTHER" id="PTHR43685">
    <property type="entry name" value="GLYCOSYLTRANSFERASE"/>
    <property type="match status" value="1"/>
</dbReference>
<dbReference type="InterPro" id="IPR050834">
    <property type="entry name" value="Glycosyltransf_2"/>
</dbReference>
<dbReference type="Gene3D" id="3.40.50.300">
    <property type="entry name" value="P-loop containing nucleotide triphosphate hydrolases"/>
    <property type="match status" value="1"/>
</dbReference>
<organism evidence="2">
    <name type="scientific">uncultured Solirubrobacterales bacterium</name>
    <dbReference type="NCBI Taxonomy" id="768556"/>
    <lineage>
        <taxon>Bacteria</taxon>
        <taxon>Bacillati</taxon>
        <taxon>Actinomycetota</taxon>
        <taxon>Thermoleophilia</taxon>
        <taxon>Solirubrobacterales</taxon>
        <taxon>environmental samples</taxon>
    </lineage>
</organism>
<gene>
    <name evidence="2" type="ORF">AVDCRST_MAG17-1051</name>
</gene>
<dbReference type="Gene3D" id="3.90.550.10">
    <property type="entry name" value="Spore Coat Polysaccharide Biosynthesis Protein SpsA, Chain A"/>
    <property type="match status" value="1"/>
</dbReference>
<evidence type="ECO:0000259" key="1">
    <source>
        <dbReference type="Pfam" id="PF00535"/>
    </source>
</evidence>
<dbReference type="InterPro" id="IPR027417">
    <property type="entry name" value="P-loop_NTPase"/>
</dbReference>
<dbReference type="InterPro" id="IPR029044">
    <property type="entry name" value="Nucleotide-diphossugar_trans"/>
</dbReference>
<feature type="domain" description="Glycosyltransferase 2-like" evidence="1">
    <location>
        <begin position="151"/>
        <end position="314"/>
    </location>
</feature>
<name>A0A6J4SD42_9ACTN</name>
<dbReference type="AlphaFoldDB" id="A0A6J4SD42"/>
<evidence type="ECO:0000313" key="2">
    <source>
        <dbReference type="EMBL" id="CAA9495172.1"/>
    </source>
</evidence>
<dbReference type="SUPFAM" id="SSF52540">
    <property type="entry name" value="P-loop containing nucleoside triphosphate hydrolases"/>
    <property type="match status" value="1"/>
</dbReference>